<comment type="caution">
    <text evidence="2">The sequence shown here is derived from an EMBL/GenBank/DDBJ whole genome shotgun (WGS) entry which is preliminary data.</text>
</comment>
<dbReference type="Pfam" id="PF17010">
    <property type="entry name" value="DUF5092"/>
    <property type="match status" value="1"/>
</dbReference>
<evidence type="ECO:0000256" key="1">
    <source>
        <dbReference type="SAM" id="Phobius"/>
    </source>
</evidence>
<feature type="transmembrane region" description="Helical" evidence="1">
    <location>
        <begin position="190"/>
        <end position="215"/>
    </location>
</feature>
<evidence type="ECO:0000313" key="3">
    <source>
        <dbReference type="Proteomes" id="UP000785679"/>
    </source>
</evidence>
<keyword evidence="1" id="KW-0472">Membrane</keyword>
<dbReference type="EMBL" id="RRYP01008242">
    <property type="protein sequence ID" value="TNV79911.1"/>
    <property type="molecule type" value="Genomic_DNA"/>
</dbReference>
<sequence>MMIKEAFRDDKHFLLAKIQTRSTSQINGAFTVHSHSHFFNAYGIMKLIFKKRRDEIVGRFHHNHPMSAKNPLTNNLIIGEVEFFLFKNPYLTRPAEGRYPQGQTLSLDGVKGEFMGTDFNYLYSENMRKIVDENCLDANRGLLSLDEYNDPYQNSDWAPFLQDRNNMNDLQFQNEIQEIIQSSFINSNKFYIHGGLACIYFLAGISTFLAGLASFFEKVDDDDSSSTDNSDDLKLDYFTIILPLIVFIFDCDMRRVYRRKEKSLFLLIKAILWVFFYALLGLATRENEGVGSLASHNDLIRLANFMFLIWPCVAVIYSYCLTKFLSISEPLVAVEGGADNVDNEDQIRRFENLLNDRANQVESRQQQFDEMNFGGVAGEEVVIIDAGLFGDNRVVAEQQQQPQMITQQNESRGEIQQQEIYISANESPALPVPEQEINHSFLHNQNAAAHREQANIIKSNRQQYDDYDQV</sequence>
<dbReference type="OrthoDB" id="2189509at2759"/>
<protein>
    <recommendedName>
        <fullName evidence="4">Transmembrane protein</fullName>
    </recommendedName>
</protein>
<dbReference type="InterPro" id="IPR031537">
    <property type="entry name" value="DUF5092"/>
</dbReference>
<proteinExistence type="predicted"/>
<keyword evidence="3" id="KW-1185">Reference proteome</keyword>
<feature type="transmembrane region" description="Helical" evidence="1">
    <location>
        <begin position="235"/>
        <end position="252"/>
    </location>
</feature>
<gene>
    <name evidence="2" type="ORF">FGO68_gene15764</name>
</gene>
<evidence type="ECO:0008006" key="4">
    <source>
        <dbReference type="Google" id="ProtNLM"/>
    </source>
</evidence>
<feature type="transmembrane region" description="Helical" evidence="1">
    <location>
        <begin position="264"/>
        <end position="282"/>
    </location>
</feature>
<keyword evidence="1" id="KW-1133">Transmembrane helix</keyword>
<keyword evidence="1" id="KW-0812">Transmembrane</keyword>
<dbReference type="AlphaFoldDB" id="A0A8J8T384"/>
<reference evidence="2" key="1">
    <citation type="submission" date="2019-06" db="EMBL/GenBank/DDBJ databases">
        <authorList>
            <person name="Zheng W."/>
        </authorList>
    </citation>
    <scope>NUCLEOTIDE SEQUENCE</scope>
    <source>
        <strain evidence="2">QDHG01</strain>
    </source>
</reference>
<feature type="transmembrane region" description="Helical" evidence="1">
    <location>
        <begin position="302"/>
        <end position="321"/>
    </location>
</feature>
<organism evidence="2 3">
    <name type="scientific">Halteria grandinella</name>
    <dbReference type="NCBI Taxonomy" id="5974"/>
    <lineage>
        <taxon>Eukaryota</taxon>
        <taxon>Sar</taxon>
        <taxon>Alveolata</taxon>
        <taxon>Ciliophora</taxon>
        <taxon>Intramacronucleata</taxon>
        <taxon>Spirotrichea</taxon>
        <taxon>Stichotrichia</taxon>
        <taxon>Sporadotrichida</taxon>
        <taxon>Halteriidae</taxon>
        <taxon>Halteria</taxon>
    </lineage>
</organism>
<evidence type="ECO:0000313" key="2">
    <source>
        <dbReference type="EMBL" id="TNV79911.1"/>
    </source>
</evidence>
<name>A0A8J8T384_HALGN</name>
<dbReference type="Proteomes" id="UP000785679">
    <property type="component" value="Unassembled WGS sequence"/>
</dbReference>
<accession>A0A8J8T384</accession>